<reference evidence="1 2" key="1">
    <citation type="submission" date="2016-11" db="EMBL/GenBank/DDBJ databases">
        <authorList>
            <person name="Jaros S."/>
            <person name="Januszkiewicz K."/>
            <person name="Wedrychowicz H."/>
        </authorList>
    </citation>
    <scope>NUCLEOTIDE SEQUENCE [LARGE SCALE GENOMIC DNA]</scope>
    <source>
        <strain evidence="1 2">DSM 15930</strain>
    </source>
</reference>
<organism evidence="1 2">
    <name type="scientific">Anaerosporobacter mobilis DSM 15930</name>
    <dbReference type="NCBI Taxonomy" id="1120996"/>
    <lineage>
        <taxon>Bacteria</taxon>
        <taxon>Bacillati</taxon>
        <taxon>Bacillota</taxon>
        <taxon>Clostridia</taxon>
        <taxon>Lachnospirales</taxon>
        <taxon>Lachnospiraceae</taxon>
        <taxon>Anaerosporobacter</taxon>
    </lineage>
</organism>
<dbReference type="InterPro" id="IPR006379">
    <property type="entry name" value="HAD-SF_hydro_IIB"/>
</dbReference>
<dbReference type="OrthoDB" id="9810101at2"/>
<gene>
    <name evidence="1" type="ORF">SAMN02746066_00885</name>
</gene>
<dbReference type="RefSeq" id="WP_073283464.1">
    <property type="nucleotide sequence ID" value="NZ_FRCP01000006.1"/>
</dbReference>
<dbReference type="NCBIfam" id="TIGR01484">
    <property type="entry name" value="HAD-SF-IIB"/>
    <property type="match status" value="1"/>
</dbReference>
<dbReference type="Gene3D" id="3.30.1240.10">
    <property type="match status" value="1"/>
</dbReference>
<dbReference type="PANTHER" id="PTHR10000">
    <property type="entry name" value="PHOSPHOSERINE PHOSPHATASE"/>
    <property type="match status" value="1"/>
</dbReference>
<evidence type="ECO:0000313" key="1">
    <source>
        <dbReference type="EMBL" id="SHM12290.1"/>
    </source>
</evidence>
<dbReference type="Gene3D" id="3.40.50.1000">
    <property type="entry name" value="HAD superfamily/HAD-like"/>
    <property type="match status" value="1"/>
</dbReference>
<dbReference type="GO" id="GO:0000287">
    <property type="term" value="F:magnesium ion binding"/>
    <property type="evidence" value="ECO:0007669"/>
    <property type="project" value="TreeGrafter"/>
</dbReference>
<dbReference type="STRING" id="1120996.SAMN02746066_00885"/>
<dbReference type="AlphaFoldDB" id="A0A1M7G7N4"/>
<dbReference type="Pfam" id="PF08282">
    <property type="entry name" value="Hydrolase_3"/>
    <property type="match status" value="1"/>
</dbReference>
<dbReference type="EMBL" id="FRCP01000006">
    <property type="protein sequence ID" value="SHM12290.1"/>
    <property type="molecule type" value="Genomic_DNA"/>
</dbReference>
<proteinExistence type="predicted"/>
<evidence type="ECO:0000313" key="2">
    <source>
        <dbReference type="Proteomes" id="UP000184038"/>
    </source>
</evidence>
<sequence>MKTLYVTDLDGTLLNTKDRVSEYSIRTINRLMEKGMLFTYATARSLVSASVVTQGLSIDMPVIVYNGCLVIQPRTGKVLSSIQFTRKEREKAIEIIKGNQISPLVYSYIGGKECVSWNPDKENEGVQRYLSLRKGDKRLRPVEDNQLYDGESFYYTCIGEKEKLLPIYEALCLDNRYRCTLAQELYREEYWCEIMPSAATKANAIKQVKELFNCDRVVAFGDAVNDMNMFTIADECYAVENAVSELKEVATGIIACNDEDGVARWLEEKVSKEFG</sequence>
<protein>
    <recommendedName>
        <fullName evidence="3">Cof subfamily of IIB subfamily of haloacid dehalogenase superfamily/HAD-superfamily hydrolase, subfamily IIB</fullName>
    </recommendedName>
</protein>
<dbReference type="InterPro" id="IPR036412">
    <property type="entry name" value="HAD-like_sf"/>
</dbReference>
<dbReference type="InterPro" id="IPR023214">
    <property type="entry name" value="HAD_sf"/>
</dbReference>
<keyword evidence="2" id="KW-1185">Reference proteome</keyword>
<evidence type="ECO:0008006" key="3">
    <source>
        <dbReference type="Google" id="ProtNLM"/>
    </source>
</evidence>
<name>A0A1M7G7N4_9FIRM</name>
<dbReference type="GO" id="GO:0016791">
    <property type="term" value="F:phosphatase activity"/>
    <property type="evidence" value="ECO:0007669"/>
    <property type="project" value="TreeGrafter"/>
</dbReference>
<dbReference type="Proteomes" id="UP000184038">
    <property type="component" value="Unassembled WGS sequence"/>
</dbReference>
<dbReference type="SUPFAM" id="SSF56784">
    <property type="entry name" value="HAD-like"/>
    <property type="match status" value="1"/>
</dbReference>
<dbReference type="GO" id="GO:0005829">
    <property type="term" value="C:cytosol"/>
    <property type="evidence" value="ECO:0007669"/>
    <property type="project" value="TreeGrafter"/>
</dbReference>
<dbReference type="PANTHER" id="PTHR10000:SF8">
    <property type="entry name" value="HAD SUPERFAMILY HYDROLASE-LIKE, TYPE 3"/>
    <property type="match status" value="1"/>
</dbReference>
<accession>A0A1M7G7N4</accession>